<dbReference type="Gene3D" id="3.90.1150.10">
    <property type="entry name" value="Aspartate Aminotransferase, domain 1"/>
    <property type="match status" value="1"/>
</dbReference>
<dbReference type="GO" id="GO:0008483">
    <property type="term" value="F:transaminase activity"/>
    <property type="evidence" value="ECO:0007669"/>
    <property type="project" value="TreeGrafter"/>
</dbReference>
<dbReference type="InterPro" id="IPR000653">
    <property type="entry name" value="DegT/StrS_aminotransferase"/>
</dbReference>
<organism evidence="1">
    <name type="scientific">marine metagenome</name>
    <dbReference type="NCBI Taxonomy" id="408172"/>
    <lineage>
        <taxon>unclassified sequences</taxon>
        <taxon>metagenomes</taxon>
        <taxon>ecological metagenomes</taxon>
    </lineage>
</organism>
<dbReference type="EMBL" id="UINC01030803">
    <property type="protein sequence ID" value="SVB15784.1"/>
    <property type="molecule type" value="Genomic_DNA"/>
</dbReference>
<reference evidence="1" key="1">
    <citation type="submission" date="2018-05" db="EMBL/GenBank/DDBJ databases">
        <authorList>
            <person name="Lanie J.A."/>
            <person name="Ng W.-L."/>
            <person name="Kazmierczak K.M."/>
            <person name="Andrzejewski T.M."/>
            <person name="Davidsen T.M."/>
            <person name="Wayne K.J."/>
            <person name="Tettelin H."/>
            <person name="Glass J.I."/>
            <person name="Rusch D."/>
            <person name="Podicherti R."/>
            <person name="Tsui H.-C.T."/>
            <person name="Winkler M.E."/>
        </authorList>
    </citation>
    <scope>NUCLEOTIDE SEQUENCE</scope>
</reference>
<dbReference type="PIRSF" id="PIRSF000390">
    <property type="entry name" value="PLP_StrS"/>
    <property type="match status" value="1"/>
</dbReference>
<protein>
    <submittedName>
        <fullName evidence="1">Uncharacterized protein</fullName>
    </submittedName>
</protein>
<dbReference type="Pfam" id="PF01041">
    <property type="entry name" value="DegT_DnrJ_EryC1"/>
    <property type="match status" value="1"/>
</dbReference>
<evidence type="ECO:0000313" key="1">
    <source>
        <dbReference type="EMBL" id="SVB15784.1"/>
    </source>
</evidence>
<dbReference type="InterPro" id="IPR015424">
    <property type="entry name" value="PyrdxlP-dep_Trfase"/>
</dbReference>
<dbReference type="GO" id="GO:0030170">
    <property type="term" value="F:pyridoxal phosphate binding"/>
    <property type="evidence" value="ECO:0007669"/>
    <property type="project" value="TreeGrafter"/>
</dbReference>
<dbReference type="Gene3D" id="3.40.640.10">
    <property type="entry name" value="Type I PLP-dependent aspartate aminotransferase-like (Major domain)"/>
    <property type="match status" value="1"/>
</dbReference>
<dbReference type="CDD" id="cd00616">
    <property type="entry name" value="AHBA_syn"/>
    <property type="match status" value="1"/>
</dbReference>
<dbReference type="AlphaFoldDB" id="A0A382BQ40"/>
<dbReference type="GO" id="GO:0000271">
    <property type="term" value="P:polysaccharide biosynthetic process"/>
    <property type="evidence" value="ECO:0007669"/>
    <property type="project" value="TreeGrafter"/>
</dbReference>
<dbReference type="InterPro" id="IPR015422">
    <property type="entry name" value="PyrdxlP-dep_Trfase_small"/>
</dbReference>
<dbReference type="SUPFAM" id="SSF53383">
    <property type="entry name" value="PLP-dependent transferases"/>
    <property type="match status" value="1"/>
</dbReference>
<name>A0A382BQ40_9ZZZZ</name>
<dbReference type="InterPro" id="IPR015421">
    <property type="entry name" value="PyrdxlP-dep_Trfase_major"/>
</dbReference>
<proteinExistence type="predicted"/>
<dbReference type="PANTHER" id="PTHR30244:SF34">
    <property type="entry name" value="DTDP-4-AMINO-4,6-DIDEOXYGALACTOSE TRANSAMINASE"/>
    <property type="match status" value="1"/>
</dbReference>
<sequence length="359" mass="38754">MGDLEDDIRTILESGILTSGKYVAEFEQLVADWVGVDHGIATSSATTALHLALTVAGVGPGDEVLLSDFTYPATANVVVQTGAIPVFVDSGTADLSMDPEHARALVSEKTRAIMPVDPLGQPADHLSLERLAKEVGVHVVVDAACALGASRASQRCGSHGDMGCFSFHPRKVVTCGEGGMVTTGDPVLANQLRLLRNHGARKTSTRAFEFVETGFNYRLSEIPAAMGISQMRRIDEIVSDRRMTAARYDSEVSSLPGVQILSPPADACWSYQSYVVLFDESIDRDEVMSRMNQEGIETTVGTYACHQQPAFSKWGYRPGDLPNSDRFANTTLTLPLIPRMAVSQVERVVETLSSILSSF</sequence>
<gene>
    <name evidence="1" type="ORF">METZ01_LOCUS168638</name>
</gene>
<dbReference type="PANTHER" id="PTHR30244">
    <property type="entry name" value="TRANSAMINASE"/>
    <property type="match status" value="1"/>
</dbReference>
<accession>A0A382BQ40</accession>